<dbReference type="SUPFAM" id="SSF53335">
    <property type="entry name" value="S-adenosyl-L-methionine-dependent methyltransferases"/>
    <property type="match status" value="1"/>
</dbReference>
<gene>
    <name evidence="2" type="ORF">HDF12_001175</name>
</gene>
<dbReference type="InterPro" id="IPR006342">
    <property type="entry name" value="FkbM_mtfrase"/>
</dbReference>
<keyword evidence="2" id="KW-0808">Transferase</keyword>
<dbReference type="GO" id="GO:0032259">
    <property type="term" value="P:methylation"/>
    <property type="evidence" value="ECO:0007669"/>
    <property type="project" value="UniProtKB-KW"/>
</dbReference>
<evidence type="ECO:0000313" key="3">
    <source>
        <dbReference type="Proteomes" id="UP000534186"/>
    </source>
</evidence>
<evidence type="ECO:0000313" key="2">
    <source>
        <dbReference type="EMBL" id="NYF50810.1"/>
    </source>
</evidence>
<feature type="domain" description="Methyltransferase FkbM" evidence="1">
    <location>
        <begin position="47"/>
        <end position="215"/>
    </location>
</feature>
<keyword evidence="2" id="KW-0489">Methyltransferase</keyword>
<dbReference type="InterPro" id="IPR029063">
    <property type="entry name" value="SAM-dependent_MTases_sf"/>
</dbReference>
<evidence type="ECO:0000259" key="1">
    <source>
        <dbReference type="Pfam" id="PF05050"/>
    </source>
</evidence>
<dbReference type="Gene3D" id="3.40.50.150">
    <property type="entry name" value="Vaccinia Virus protein VP39"/>
    <property type="match status" value="1"/>
</dbReference>
<dbReference type="EMBL" id="JACCCV010000001">
    <property type="protein sequence ID" value="NYF50810.1"/>
    <property type="molecule type" value="Genomic_DNA"/>
</dbReference>
<accession>A0A7Y9NL27</accession>
<dbReference type="Proteomes" id="UP000534186">
    <property type="component" value="Unassembled WGS sequence"/>
</dbReference>
<dbReference type="GO" id="GO:0008171">
    <property type="term" value="F:O-methyltransferase activity"/>
    <property type="evidence" value="ECO:0007669"/>
    <property type="project" value="TreeGrafter"/>
</dbReference>
<reference evidence="2 3" key="1">
    <citation type="submission" date="2020-07" db="EMBL/GenBank/DDBJ databases">
        <title>Genomic Encyclopedia of Type Strains, Phase IV (KMG-V): Genome sequencing to study the core and pangenomes of soil and plant-associated prokaryotes.</title>
        <authorList>
            <person name="Whitman W."/>
        </authorList>
    </citation>
    <scope>NUCLEOTIDE SEQUENCE [LARGE SCALE GENOMIC DNA]</scope>
    <source>
        <strain evidence="2 3">M8UP30</strain>
    </source>
</reference>
<dbReference type="PANTHER" id="PTHR36973:SF4">
    <property type="entry name" value="NODULATION PROTEIN"/>
    <property type="match status" value="1"/>
</dbReference>
<proteinExistence type="predicted"/>
<organism evidence="2 3">
    <name type="scientific">Tunturiibacter lichenicola</name>
    <dbReference type="NCBI Taxonomy" id="2051959"/>
    <lineage>
        <taxon>Bacteria</taxon>
        <taxon>Pseudomonadati</taxon>
        <taxon>Acidobacteriota</taxon>
        <taxon>Terriglobia</taxon>
        <taxon>Terriglobales</taxon>
        <taxon>Acidobacteriaceae</taxon>
        <taxon>Tunturiibacter</taxon>
    </lineage>
</organism>
<protein>
    <submittedName>
        <fullName evidence="2">FkbM family methyltransferase</fullName>
    </submittedName>
</protein>
<comment type="caution">
    <text evidence="2">The sequence shown here is derived from an EMBL/GenBank/DDBJ whole genome shotgun (WGS) entry which is preliminary data.</text>
</comment>
<name>A0A7Y9NL27_9BACT</name>
<dbReference type="NCBIfam" id="TIGR01444">
    <property type="entry name" value="fkbM_fam"/>
    <property type="match status" value="1"/>
</dbReference>
<dbReference type="PANTHER" id="PTHR36973">
    <property type="entry name" value="SLL1456 PROTEIN-RELATED"/>
    <property type="match status" value="1"/>
</dbReference>
<dbReference type="Pfam" id="PF05050">
    <property type="entry name" value="Methyltransf_21"/>
    <property type="match status" value="1"/>
</dbReference>
<dbReference type="InterPro" id="IPR053188">
    <property type="entry name" value="FkbM_Methyltransferase"/>
</dbReference>
<sequence length="244" mass="26623">MTHSLKRSLRSVVEATGHQIRKTDVYSSQRLRYRRLFSLLDLNLILDVGANAGQFATLCRAIGYRGNILSFEPSSTSFQKLLAAASSDPHWTVAGIALGSTTGETEINVSADSFCSSILPMLDSHLSAAPSSGYLHKEKVSIRRLDDVLPPPAFTSKALLKLDVQGFELQVLTGAPRILSQALAVQLEMSLLPLYQGETLMPEMSATMCNHGFQLWDLEPSFRDPATGRLLQVDGIFVRSSAIA</sequence>
<dbReference type="AlphaFoldDB" id="A0A7Y9NL27"/>